<evidence type="ECO:0000256" key="2">
    <source>
        <dbReference type="ARBA" id="ARBA00022840"/>
    </source>
</evidence>
<keyword evidence="2" id="KW-0067">ATP-binding</keyword>
<dbReference type="GO" id="GO:0005524">
    <property type="term" value="F:ATP binding"/>
    <property type="evidence" value="ECO:0007669"/>
    <property type="project" value="UniProtKB-KW"/>
</dbReference>
<dbReference type="Pfam" id="PF02954">
    <property type="entry name" value="HTH_8"/>
    <property type="match status" value="1"/>
</dbReference>
<reference evidence="7 8" key="1">
    <citation type="submission" date="2015-08" db="EMBL/GenBank/DDBJ databases">
        <title>The complete genome sequence of Bacillus beveridgei MLTeJB.</title>
        <authorList>
            <person name="Hanson T.E."/>
            <person name="Mesa C."/>
            <person name="Basesman S.M."/>
            <person name="Oremland R.S."/>
        </authorList>
    </citation>
    <scope>NUCLEOTIDE SEQUENCE [LARGE SCALE GENOMIC DNA]</scope>
    <source>
        <strain evidence="7 8">MLTeJB</strain>
    </source>
</reference>
<dbReference type="InterPro" id="IPR035965">
    <property type="entry name" value="PAS-like_dom_sf"/>
</dbReference>
<dbReference type="SMART" id="SM00091">
    <property type="entry name" value="PAS"/>
    <property type="match status" value="1"/>
</dbReference>
<dbReference type="Gene3D" id="3.40.50.300">
    <property type="entry name" value="P-loop containing nucleotide triphosphate hydrolases"/>
    <property type="match status" value="1"/>
</dbReference>
<dbReference type="PANTHER" id="PTHR32071:SF57">
    <property type="entry name" value="C4-DICARBOXYLATE TRANSPORT TRANSCRIPTIONAL REGULATORY PROTEIN DCTD"/>
    <property type="match status" value="1"/>
</dbReference>
<dbReference type="Pfam" id="PF25601">
    <property type="entry name" value="AAA_lid_14"/>
    <property type="match status" value="1"/>
</dbReference>
<dbReference type="FunFam" id="3.40.50.300:FF:000006">
    <property type="entry name" value="DNA-binding transcriptional regulator NtrC"/>
    <property type="match status" value="1"/>
</dbReference>
<keyword evidence="3" id="KW-0805">Transcription regulation</keyword>
<evidence type="ECO:0000256" key="3">
    <source>
        <dbReference type="ARBA" id="ARBA00023015"/>
    </source>
</evidence>
<dbReference type="SUPFAM" id="SSF52540">
    <property type="entry name" value="P-loop containing nucleoside triphosphate hydrolases"/>
    <property type="match status" value="1"/>
</dbReference>
<dbReference type="InterPro" id="IPR058031">
    <property type="entry name" value="AAA_lid_NorR"/>
</dbReference>
<dbReference type="NCBIfam" id="TIGR00229">
    <property type="entry name" value="sensory_box"/>
    <property type="match status" value="1"/>
</dbReference>
<dbReference type="Gene3D" id="3.30.450.20">
    <property type="entry name" value="PAS domain"/>
    <property type="match status" value="1"/>
</dbReference>
<dbReference type="InterPro" id="IPR027417">
    <property type="entry name" value="P-loop_NTPase"/>
</dbReference>
<dbReference type="PANTHER" id="PTHR32071">
    <property type="entry name" value="TRANSCRIPTIONAL REGULATORY PROTEIN"/>
    <property type="match status" value="1"/>
</dbReference>
<dbReference type="Proteomes" id="UP000094463">
    <property type="component" value="Chromosome"/>
</dbReference>
<dbReference type="Gene3D" id="1.10.10.60">
    <property type="entry name" value="Homeodomain-like"/>
    <property type="match status" value="1"/>
</dbReference>
<dbReference type="STRING" id="632773.BBEV_3200"/>
<dbReference type="InterPro" id="IPR009057">
    <property type="entry name" value="Homeodomain-like_sf"/>
</dbReference>
<sequence>MKGIGEDLMQENGNHLNILTTVLEHAYEGIVVVDQQGVITHFNQAYSRLKGISQQQAIGQNVTDVIENTRLHHVLKTGVPERGRLQTISGQDMIVHRIPVWEGETVTSAIGILVFDGVSDLYEILEQIESKEHTSTASAPSVNRGKQPTERTNFDTIIGRSEAIMNTKRIARKAAKTLATVQITGESGTGKELFAQAIHDQSPYADGEFISINCAAIPEHLLEAELFGYEEGAFTGAKKGGKPGLFEAADYGTLFLDEIGDMPLSMQSKILRVLQEKEATRVGGLTPYQTHVRIISATNKNLISMIEEERFREDLYYRLNIIPIHIPPLRARKEDIPLLLATFLENVCRKYEIEEKHFLAESISILTHYPWPGNIREMMNMIEQLVSLVDEECITPDKLPAKILTENSTVLESRSSAFSFLEKIQQKKQDHEKELLITALKDANGNKAEAARQIGIHRSTLYEKLKKFDIL</sequence>
<dbReference type="AlphaFoldDB" id="A0A1D7QZT2"/>
<dbReference type="SUPFAM" id="SSF55785">
    <property type="entry name" value="PYP-like sensor domain (PAS domain)"/>
    <property type="match status" value="1"/>
</dbReference>
<keyword evidence="4" id="KW-0804">Transcription</keyword>
<dbReference type="InterPro" id="IPR002078">
    <property type="entry name" value="Sigma_54_int"/>
</dbReference>
<dbReference type="SMART" id="SM00382">
    <property type="entry name" value="AAA"/>
    <property type="match status" value="1"/>
</dbReference>
<dbReference type="KEGG" id="bbev:BBEV_3200"/>
<keyword evidence="8" id="KW-1185">Reference proteome</keyword>
<evidence type="ECO:0000259" key="5">
    <source>
        <dbReference type="PROSITE" id="PS50045"/>
    </source>
</evidence>
<organism evidence="7 8">
    <name type="scientific">Salisediminibacterium beveridgei</name>
    <dbReference type="NCBI Taxonomy" id="632773"/>
    <lineage>
        <taxon>Bacteria</taxon>
        <taxon>Bacillati</taxon>
        <taxon>Bacillota</taxon>
        <taxon>Bacilli</taxon>
        <taxon>Bacillales</taxon>
        <taxon>Bacillaceae</taxon>
        <taxon>Salisediminibacterium</taxon>
    </lineage>
</organism>
<evidence type="ECO:0000313" key="7">
    <source>
        <dbReference type="EMBL" id="AOM84515.1"/>
    </source>
</evidence>
<dbReference type="Gene3D" id="1.10.8.60">
    <property type="match status" value="1"/>
</dbReference>
<dbReference type="CDD" id="cd00009">
    <property type="entry name" value="AAA"/>
    <property type="match status" value="1"/>
</dbReference>
<evidence type="ECO:0000259" key="6">
    <source>
        <dbReference type="PROSITE" id="PS50112"/>
    </source>
</evidence>
<feature type="domain" description="Sigma-54 factor interaction" evidence="5">
    <location>
        <begin position="157"/>
        <end position="387"/>
    </location>
</feature>
<keyword evidence="1" id="KW-0547">Nucleotide-binding</keyword>
<proteinExistence type="predicted"/>
<dbReference type="GO" id="GO:0006355">
    <property type="term" value="P:regulation of DNA-templated transcription"/>
    <property type="evidence" value="ECO:0007669"/>
    <property type="project" value="InterPro"/>
</dbReference>
<feature type="domain" description="PAS" evidence="6">
    <location>
        <begin position="15"/>
        <end position="66"/>
    </location>
</feature>
<protein>
    <submittedName>
        <fullName evidence="7">Two component, sigma54 specific, transcriptional regulator, Fis family</fullName>
    </submittedName>
</protein>
<evidence type="ECO:0000313" key="8">
    <source>
        <dbReference type="Proteomes" id="UP000094463"/>
    </source>
</evidence>
<dbReference type="PROSITE" id="PS50045">
    <property type="entry name" value="SIGMA54_INTERACT_4"/>
    <property type="match status" value="1"/>
</dbReference>
<dbReference type="PRINTS" id="PR01590">
    <property type="entry name" value="HTHFIS"/>
</dbReference>
<dbReference type="InterPro" id="IPR013767">
    <property type="entry name" value="PAS_fold"/>
</dbReference>
<dbReference type="EMBL" id="CP012502">
    <property type="protein sequence ID" value="AOM84515.1"/>
    <property type="molecule type" value="Genomic_DNA"/>
</dbReference>
<evidence type="ECO:0000256" key="1">
    <source>
        <dbReference type="ARBA" id="ARBA00022741"/>
    </source>
</evidence>
<dbReference type="InterPro" id="IPR003593">
    <property type="entry name" value="AAA+_ATPase"/>
</dbReference>
<dbReference type="SUPFAM" id="SSF46689">
    <property type="entry name" value="Homeodomain-like"/>
    <property type="match status" value="1"/>
</dbReference>
<dbReference type="CDD" id="cd00130">
    <property type="entry name" value="PAS"/>
    <property type="match status" value="1"/>
</dbReference>
<dbReference type="Pfam" id="PF00989">
    <property type="entry name" value="PAS"/>
    <property type="match status" value="1"/>
</dbReference>
<dbReference type="PROSITE" id="PS50112">
    <property type="entry name" value="PAS"/>
    <property type="match status" value="1"/>
</dbReference>
<dbReference type="GO" id="GO:0043565">
    <property type="term" value="F:sequence-specific DNA binding"/>
    <property type="evidence" value="ECO:0007669"/>
    <property type="project" value="InterPro"/>
</dbReference>
<accession>A0A1D7QZT2</accession>
<dbReference type="Pfam" id="PF00158">
    <property type="entry name" value="Sigma54_activat"/>
    <property type="match status" value="1"/>
</dbReference>
<evidence type="ECO:0000256" key="4">
    <source>
        <dbReference type="ARBA" id="ARBA00023163"/>
    </source>
</evidence>
<gene>
    <name evidence="7" type="ORF">BBEV_3200</name>
</gene>
<dbReference type="InterPro" id="IPR000014">
    <property type="entry name" value="PAS"/>
</dbReference>
<dbReference type="InterPro" id="IPR002197">
    <property type="entry name" value="HTH_Fis"/>
</dbReference>
<name>A0A1D7QZT2_9BACI</name>